<dbReference type="CDD" id="cd16833">
    <property type="entry name" value="YfiH"/>
    <property type="match status" value="1"/>
</dbReference>
<keyword evidence="6" id="KW-0862">Zinc</keyword>
<dbReference type="RefSeq" id="WP_263370390.1">
    <property type="nucleotide sequence ID" value="NZ_JAGSYD010000001.1"/>
</dbReference>
<comment type="catalytic activity">
    <reaction evidence="1">
        <text>inosine + phosphate = alpha-D-ribose 1-phosphate + hypoxanthine</text>
        <dbReference type="Rhea" id="RHEA:27646"/>
        <dbReference type="ChEBI" id="CHEBI:17368"/>
        <dbReference type="ChEBI" id="CHEBI:17596"/>
        <dbReference type="ChEBI" id="CHEBI:43474"/>
        <dbReference type="ChEBI" id="CHEBI:57720"/>
        <dbReference type="EC" id="2.4.2.1"/>
    </reaction>
    <physiologicalReaction direction="left-to-right" evidence="1">
        <dbReference type="Rhea" id="RHEA:27647"/>
    </physiologicalReaction>
</comment>
<organism evidence="11 12">
    <name type="scientific">Granulicella cerasi</name>
    <dbReference type="NCBI Taxonomy" id="741063"/>
    <lineage>
        <taxon>Bacteria</taxon>
        <taxon>Pseudomonadati</taxon>
        <taxon>Acidobacteriota</taxon>
        <taxon>Terriglobia</taxon>
        <taxon>Terriglobales</taxon>
        <taxon>Acidobacteriaceae</taxon>
        <taxon>Granulicella</taxon>
    </lineage>
</organism>
<protein>
    <recommendedName>
        <fullName evidence="10">Purine nucleoside phosphorylase</fullName>
    </recommendedName>
</protein>
<dbReference type="InterPro" id="IPR003730">
    <property type="entry name" value="Cu_polyphenol_OxRdtase"/>
</dbReference>
<keyword evidence="5" id="KW-0378">Hydrolase</keyword>
<dbReference type="InterPro" id="IPR011324">
    <property type="entry name" value="Cytotoxic_necrot_fac-like_cat"/>
</dbReference>
<comment type="similarity">
    <text evidence="2 10">Belongs to the purine nucleoside phosphorylase YfiH/LACC1 family.</text>
</comment>
<evidence type="ECO:0000256" key="1">
    <source>
        <dbReference type="ARBA" id="ARBA00000553"/>
    </source>
</evidence>
<dbReference type="SUPFAM" id="SSF64438">
    <property type="entry name" value="CNF1/YfiH-like putative cysteine hydrolases"/>
    <property type="match status" value="1"/>
</dbReference>
<dbReference type="Pfam" id="PF02578">
    <property type="entry name" value="Cu-oxidase_4"/>
    <property type="match status" value="1"/>
</dbReference>
<comment type="catalytic activity">
    <reaction evidence="8">
        <text>adenosine + phosphate = alpha-D-ribose 1-phosphate + adenine</text>
        <dbReference type="Rhea" id="RHEA:27642"/>
        <dbReference type="ChEBI" id="CHEBI:16335"/>
        <dbReference type="ChEBI" id="CHEBI:16708"/>
        <dbReference type="ChEBI" id="CHEBI:43474"/>
        <dbReference type="ChEBI" id="CHEBI:57720"/>
        <dbReference type="EC" id="2.4.2.1"/>
    </reaction>
    <physiologicalReaction direction="left-to-right" evidence="8">
        <dbReference type="Rhea" id="RHEA:27643"/>
    </physiologicalReaction>
</comment>
<evidence type="ECO:0000256" key="4">
    <source>
        <dbReference type="ARBA" id="ARBA00022723"/>
    </source>
</evidence>
<keyword evidence="3" id="KW-0808">Transferase</keyword>
<reference evidence="12" key="1">
    <citation type="journal article" date="2019" name="Int. J. Syst. Evol. Microbiol.">
        <title>The Global Catalogue of Microorganisms (GCM) 10K type strain sequencing project: providing services to taxonomists for standard genome sequencing and annotation.</title>
        <authorList>
            <consortium name="The Broad Institute Genomics Platform"/>
            <consortium name="The Broad Institute Genome Sequencing Center for Infectious Disease"/>
            <person name="Wu L."/>
            <person name="Ma J."/>
        </authorList>
    </citation>
    <scope>NUCLEOTIDE SEQUENCE [LARGE SCALE GENOMIC DNA]</scope>
    <source>
        <strain evidence="12">CGMCC 1.16026</strain>
    </source>
</reference>
<dbReference type="PANTHER" id="PTHR30616">
    <property type="entry name" value="UNCHARACTERIZED PROTEIN YFIH"/>
    <property type="match status" value="1"/>
</dbReference>
<dbReference type="InterPro" id="IPR038371">
    <property type="entry name" value="Cu_polyphenol_OxRdtase_sf"/>
</dbReference>
<keyword evidence="4" id="KW-0479">Metal-binding</keyword>
<accession>A0ABW1ZB82</accession>
<dbReference type="Proteomes" id="UP001596391">
    <property type="component" value="Unassembled WGS sequence"/>
</dbReference>
<evidence type="ECO:0000256" key="9">
    <source>
        <dbReference type="ARBA" id="ARBA00049893"/>
    </source>
</evidence>
<dbReference type="PANTHER" id="PTHR30616:SF2">
    <property type="entry name" value="PURINE NUCLEOSIDE PHOSPHORYLASE LACC1"/>
    <property type="match status" value="1"/>
</dbReference>
<gene>
    <name evidence="11" type="primary">pgeF</name>
    <name evidence="11" type="ORF">ACFQBQ_14320</name>
</gene>
<evidence type="ECO:0000256" key="2">
    <source>
        <dbReference type="ARBA" id="ARBA00007353"/>
    </source>
</evidence>
<comment type="caution">
    <text evidence="11">The sequence shown here is derived from an EMBL/GenBank/DDBJ whole genome shotgun (WGS) entry which is preliminary data.</text>
</comment>
<keyword evidence="12" id="KW-1185">Reference proteome</keyword>
<evidence type="ECO:0000256" key="7">
    <source>
        <dbReference type="ARBA" id="ARBA00047989"/>
    </source>
</evidence>
<evidence type="ECO:0000256" key="5">
    <source>
        <dbReference type="ARBA" id="ARBA00022801"/>
    </source>
</evidence>
<comment type="catalytic activity">
    <reaction evidence="7">
        <text>adenosine + H2O + H(+) = inosine + NH4(+)</text>
        <dbReference type="Rhea" id="RHEA:24408"/>
        <dbReference type="ChEBI" id="CHEBI:15377"/>
        <dbReference type="ChEBI" id="CHEBI:15378"/>
        <dbReference type="ChEBI" id="CHEBI:16335"/>
        <dbReference type="ChEBI" id="CHEBI:17596"/>
        <dbReference type="ChEBI" id="CHEBI:28938"/>
        <dbReference type="EC" id="3.5.4.4"/>
    </reaction>
    <physiologicalReaction direction="left-to-right" evidence="7">
        <dbReference type="Rhea" id="RHEA:24409"/>
    </physiologicalReaction>
</comment>
<sequence length="282" mass="30471">MTDSANIAADIECVPGWEKFPWLRAGFSTRLRGVSTVYNSHGIGELNLGWTATDTQEAVEENRRRFLAAVNDGSVAELVTIGQTHTDVTQIVRAGHGKLSTDTGRATLEGDGLATALPGLMLGVQTADCTPVLVADVEKRVVAAFHAGWRGTAARIVEQGIALLVQEYSSRPEDMIAAIGPAIGACCYVVGQDLRDQFDEQFPYAGDLFREIDGIPAPQFHLDLHEANRRQLLDAGLMPQQITVLGECTACTRTPTGQRKYFSHRDEKGFTGRMISAIGITG</sequence>
<name>A0ABW1ZB82_9BACT</name>
<evidence type="ECO:0000256" key="3">
    <source>
        <dbReference type="ARBA" id="ARBA00022679"/>
    </source>
</evidence>
<evidence type="ECO:0000313" key="11">
    <source>
        <dbReference type="EMBL" id="MFC6646739.1"/>
    </source>
</evidence>
<evidence type="ECO:0000256" key="8">
    <source>
        <dbReference type="ARBA" id="ARBA00048968"/>
    </source>
</evidence>
<proteinExistence type="inferred from homology"/>
<dbReference type="NCBIfam" id="TIGR00726">
    <property type="entry name" value="peptidoglycan editing factor PgeF"/>
    <property type="match status" value="1"/>
</dbReference>
<evidence type="ECO:0000256" key="10">
    <source>
        <dbReference type="RuleBase" id="RU361274"/>
    </source>
</evidence>
<evidence type="ECO:0000313" key="12">
    <source>
        <dbReference type="Proteomes" id="UP001596391"/>
    </source>
</evidence>
<dbReference type="Gene3D" id="3.60.140.10">
    <property type="entry name" value="CNF1/YfiH-like putative cysteine hydrolases"/>
    <property type="match status" value="1"/>
</dbReference>
<dbReference type="EMBL" id="JBHSWI010000001">
    <property type="protein sequence ID" value="MFC6646739.1"/>
    <property type="molecule type" value="Genomic_DNA"/>
</dbReference>
<evidence type="ECO:0000256" key="6">
    <source>
        <dbReference type="ARBA" id="ARBA00022833"/>
    </source>
</evidence>
<comment type="catalytic activity">
    <reaction evidence="9">
        <text>S-methyl-5'-thioadenosine + phosphate = 5-(methylsulfanyl)-alpha-D-ribose 1-phosphate + adenine</text>
        <dbReference type="Rhea" id="RHEA:11852"/>
        <dbReference type="ChEBI" id="CHEBI:16708"/>
        <dbReference type="ChEBI" id="CHEBI:17509"/>
        <dbReference type="ChEBI" id="CHEBI:43474"/>
        <dbReference type="ChEBI" id="CHEBI:58533"/>
        <dbReference type="EC" id="2.4.2.28"/>
    </reaction>
    <physiologicalReaction direction="left-to-right" evidence="9">
        <dbReference type="Rhea" id="RHEA:11853"/>
    </physiologicalReaction>
</comment>